<dbReference type="PANTHER" id="PTHR32328:SF0">
    <property type="entry name" value="L-SERYL-TRNA(SEC) SELENIUM TRANSFERASE"/>
    <property type="match status" value="1"/>
</dbReference>
<evidence type="ECO:0000256" key="1">
    <source>
        <dbReference type="ARBA" id="ARBA00001933"/>
    </source>
</evidence>
<dbReference type="AlphaFoldDB" id="A0A6J5Z8C2"/>
<dbReference type="InterPro" id="IPR000192">
    <property type="entry name" value="Aminotrans_V_dom"/>
</dbReference>
<dbReference type="InterPro" id="IPR015421">
    <property type="entry name" value="PyrdxlP-dep_Trfase_major"/>
</dbReference>
<dbReference type="Pfam" id="PF00266">
    <property type="entry name" value="Aminotran_5"/>
    <property type="match status" value="1"/>
</dbReference>
<evidence type="ECO:0000313" key="4">
    <source>
        <dbReference type="EMBL" id="CAB4336710.1"/>
    </source>
</evidence>
<feature type="domain" description="Aminotransferase class V" evidence="3">
    <location>
        <begin position="58"/>
        <end position="244"/>
    </location>
</feature>
<dbReference type="PANTHER" id="PTHR32328">
    <property type="entry name" value="L-SERYL-TRNA(SEC) SELENIUM TRANSFERASE"/>
    <property type="match status" value="1"/>
</dbReference>
<sequence length="408" mass="44311">MQLMEFMKVGEQVLEVKLQAEVSVHSKLGIEPIINGVGPATRLGGLALSENVWKAMQESNERSYRMEELHESAGKLIAEMIGAPASLVTSGASASLTLSTAACIAGFDRQMHLDLPFPKTKRVEVLVQRLHQDPYDHAVTAAGARIKPFGDLKETTTAQLIESINENVCALLWRESSDKGALDLAICSKIAHEHGLPVIVDGALFIPPLSRLKNYLQQGADFIAMSGGKGFRGPHTSGLLVASPANVKIAMLHHLDLDERSATWSYQITEGKFADLPSNGIGRAMKVGREQIFGLVAAIQEYLNTDGYKVGDLEIGECKRVLEQANLVQTEQVFYSPLDVTNLHIHVPSGVTADEFYLELSAGNPRIILGQEMSDKGVLTLNPMSLVQGQGLLIGTRINEIAKQRKGK</sequence>
<protein>
    <submittedName>
        <fullName evidence="4">Unannotated protein</fullName>
    </submittedName>
</protein>
<proteinExistence type="predicted"/>
<reference evidence="4" key="1">
    <citation type="submission" date="2020-05" db="EMBL/GenBank/DDBJ databases">
        <authorList>
            <person name="Chiriac C."/>
            <person name="Salcher M."/>
            <person name="Ghai R."/>
            <person name="Kavagutti S V."/>
        </authorList>
    </citation>
    <scope>NUCLEOTIDE SEQUENCE</scope>
</reference>
<dbReference type="GO" id="GO:0004125">
    <property type="term" value="F:L-seryl-tRNA(Sec) selenium transferase activity"/>
    <property type="evidence" value="ECO:0007669"/>
    <property type="project" value="TreeGrafter"/>
</dbReference>
<evidence type="ECO:0000256" key="2">
    <source>
        <dbReference type="ARBA" id="ARBA00022898"/>
    </source>
</evidence>
<dbReference type="EMBL" id="CAESAB010000018">
    <property type="protein sequence ID" value="CAB4336710.1"/>
    <property type="molecule type" value="Genomic_DNA"/>
</dbReference>
<evidence type="ECO:0000259" key="3">
    <source>
        <dbReference type="Pfam" id="PF00266"/>
    </source>
</evidence>
<name>A0A6J5Z8C2_9ZZZZ</name>
<dbReference type="InterPro" id="IPR015424">
    <property type="entry name" value="PyrdxlP-dep_Trfase"/>
</dbReference>
<accession>A0A6J5Z8C2</accession>
<dbReference type="SUPFAM" id="SSF53383">
    <property type="entry name" value="PLP-dependent transferases"/>
    <property type="match status" value="1"/>
</dbReference>
<comment type="cofactor">
    <cofactor evidence="1">
        <name>pyridoxal 5'-phosphate</name>
        <dbReference type="ChEBI" id="CHEBI:597326"/>
    </cofactor>
</comment>
<dbReference type="Gene3D" id="3.40.640.10">
    <property type="entry name" value="Type I PLP-dependent aspartate aminotransferase-like (Major domain)"/>
    <property type="match status" value="1"/>
</dbReference>
<organism evidence="4">
    <name type="scientific">freshwater metagenome</name>
    <dbReference type="NCBI Taxonomy" id="449393"/>
    <lineage>
        <taxon>unclassified sequences</taxon>
        <taxon>metagenomes</taxon>
        <taxon>ecological metagenomes</taxon>
    </lineage>
</organism>
<keyword evidence="2" id="KW-0663">Pyridoxal phosphate</keyword>
<gene>
    <name evidence="4" type="ORF">UFOPK3820_00626</name>
</gene>